<evidence type="ECO:0000256" key="5">
    <source>
        <dbReference type="ARBA" id="ARBA00022824"/>
    </source>
</evidence>
<dbReference type="Pfam" id="PF00173">
    <property type="entry name" value="Cyt-b5"/>
    <property type="match status" value="1"/>
</dbReference>
<organism evidence="10">
    <name type="scientific">Volvox carteri f. nagariensis</name>
    <dbReference type="NCBI Taxonomy" id="3068"/>
    <lineage>
        <taxon>Eukaryota</taxon>
        <taxon>Viridiplantae</taxon>
        <taxon>Chlorophyta</taxon>
        <taxon>core chlorophytes</taxon>
        <taxon>Chlorophyceae</taxon>
        <taxon>CS clade</taxon>
        <taxon>Chlamydomonadales</taxon>
        <taxon>Volvocaceae</taxon>
        <taxon>Volvox</taxon>
    </lineage>
</organism>
<dbReference type="InterPro" id="IPR050577">
    <property type="entry name" value="MAPR/NEUFC/NENF-like"/>
</dbReference>
<evidence type="ECO:0000256" key="7">
    <source>
        <dbReference type="ARBA" id="ARBA00038357"/>
    </source>
</evidence>
<evidence type="ECO:0000259" key="8">
    <source>
        <dbReference type="SMART" id="SM01117"/>
    </source>
</evidence>
<comment type="similarity">
    <text evidence="7">Belongs to the cytochrome b5 family. MAPR subfamily.</text>
</comment>
<dbReference type="GO" id="GO:0005496">
    <property type="term" value="F:steroid binding"/>
    <property type="evidence" value="ECO:0007669"/>
    <property type="project" value="UniProtKB-KW"/>
</dbReference>
<reference evidence="9 10" key="1">
    <citation type="journal article" date="2010" name="Science">
        <title>Genomic analysis of organismal complexity in the multicellular green alga Volvox carteri.</title>
        <authorList>
            <person name="Prochnik S.E."/>
            <person name="Umen J."/>
            <person name="Nedelcu A.M."/>
            <person name="Hallmann A."/>
            <person name="Miller S.M."/>
            <person name="Nishii I."/>
            <person name="Ferris P."/>
            <person name="Kuo A."/>
            <person name="Mitros T."/>
            <person name="Fritz-Laylin L.K."/>
            <person name="Hellsten U."/>
            <person name="Chapman J."/>
            <person name="Simakov O."/>
            <person name="Rensing S.A."/>
            <person name="Terry A."/>
            <person name="Pangilinan J."/>
            <person name="Kapitonov V."/>
            <person name="Jurka J."/>
            <person name="Salamov A."/>
            <person name="Shapiro H."/>
            <person name="Schmutz J."/>
            <person name="Grimwood J."/>
            <person name="Lindquist E."/>
            <person name="Lucas S."/>
            <person name="Grigoriev I.V."/>
            <person name="Schmitt R."/>
            <person name="Kirk D."/>
            <person name="Rokhsar D.S."/>
        </authorList>
    </citation>
    <scope>NUCLEOTIDE SEQUENCE [LARGE SCALE GENOMIC DNA]</scope>
    <source>
        <strain evidence="10">f. Nagariensis / Eve</strain>
    </source>
</reference>
<dbReference type="InterPro" id="IPR036400">
    <property type="entry name" value="Cyt_B5-like_heme/steroid_sf"/>
</dbReference>
<dbReference type="GO" id="GO:0016020">
    <property type="term" value="C:membrane"/>
    <property type="evidence" value="ECO:0007669"/>
    <property type="project" value="TreeGrafter"/>
</dbReference>
<keyword evidence="5" id="KW-0256">Endoplasmic reticulum</keyword>
<keyword evidence="6" id="KW-0408">Iron</keyword>
<protein>
    <recommendedName>
        <fullName evidence="8">Cytochrome b5 heme-binding domain-containing protein</fullName>
    </recommendedName>
</protein>
<feature type="domain" description="Cytochrome b5 heme-binding" evidence="8">
    <location>
        <begin position="4"/>
        <end position="99"/>
    </location>
</feature>
<dbReference type="OrthoDB" id="547796at2759"/>
<dbReference type="GO" id="GO:0005783">
    <property type="term" value="C:endoplasmic reticulum"/>
    <property type="evidence" value="ECO:0007669"/>
    <property type="project" value="UniProtKB-SubCell"/>
</dbReference>
<evidence type="ECO:0000256" key="4">
    <source>
        <dbReference type="ARBA" id="ARBA00022723"/>
    </source>
</evidence>
<keyword evidence="3" id="KW-0754">Steroid-binding</keyword>
<evidence type="ECO:0000256" key="2">
    <source>
        <dbReference type="ARBA" id="ARBA00022617"/>
    </source>
</evidence>
<dbReference type="SUPFAM" id="SSF55856">
    <property type="entry name" value="Cytochrome b5-like heme/steroid binding domain"/>
    <property type="match status" value="1"/>
</dbReference>
<evidence type="ECO:0000256" key="3">
    <source>
        <dbReference type="ARBA" id="ARBA00022665"/>
    </source>
</evidence>
<evidence type="ECO:0000313" key="10">
    <source>
        <dbReference type="Proteomes" id="UP000001058"/>
    </source>
</evidence>
<dbReference type="eggNOG" id="KOG1110">
    <property type="taxonomic scope" value="Eukaryota"/>
</dbReference>
<keyword evidence="4" id="KW-0479">Metal-binding</keyword>
<dbReference type="GeneID" id="9617128"/>
<evidence type="ECO:0000256" key="1">
    <source>
        <dbReference type="ARBA" id="ARBA00004240"/>
    </source>
</evidence>
<dbReference type="Proteomes" id="UP000001058">
    <property type="component" value="Unassembled WGS sequence"/>
</dbReference>
<name>D8U5E7_VOLCA</name>
<dbReference type="EMBL" id="GL378360">
    <property type="protein sequence ID" value="EFJ44989.1"/>
    <property type="molecule type" value="Genomic_DNA"/>
</dbReference>
<comment type="subcellular location">
    <subcellularLocation>
        <location evidence="1">Endoplasmic reticulum</location>
    </subcellularLocation>
</comment>
<evidence type="ECO:0000313" key="9">
    <source>
        <dbReference type="EMBL" id="EFJ44989.1"/>
    </source>
</evidence>
<dbReference type="SMART" id="SM01117">
    <property type="entry name" value="Cyt-b5"/>
    <property type="match status" value="1"/>
</dbReference>
<keyword evidence="10" id="KW-1185">Reference proteome</keyword>
<dbReference type="GO" id="GO:0046872">
    <property type="term" value="F:metal ion binding"/>
    <property type="evidence" value="ECO:0007669"/>
    <property type="project" value="UniProtKB-KW"/>
</dbReference>
<dbReference type="InterPro" id="IPR001199">
    <property type="entry name" value="Cyt_B5-like_heme/steroid-bd"/>
</dbReference>
<dbReference type="PANTHER" id="PTHR10281:SF72">
    <property type="entry name" value="NEUDESIN"/>
    <property type="match status" value="1"/>
</dbReference>
<gene>
    <name evidence="9" type="ORF">VOLCADRAFT_64254</name>
</gene>
<proteinExistence type="inferred from homology"/>
<dbReference type="AlphaFoldDB" id="D8U5E7"/>
<keyword evidence="2" id="KW-0349">Heme</keyword>
<dbReference type="PANTHER" id="PTHR10281">
    <property type="entry name" value="MEMBRANE-ASSOCIATED PROGESTERONE RECEPTOR COMPONENT-RELATED"/>
    <property type="match status" value="1"/>
</dbReference>
<keyword evidence="3" id="KW-0446">Lipid-binding</keyword>
<sequence length="104" mass="11680">MRDFTAGELARHDGSDKSLPLYLSIKGVVYDITKGKDYYGPDGVYPFAGKEVARAFALFSTEETDCNDNLEGLSYTELENLRDWTARFNSKYPIIGRLVATKQS</sequence>
<evidence type="ECO:0000256" key="6">
    <source>
        <dbReference type="ARBA" id="ARBA00023004"/>
    </source>
</evidence>
<accession>D8U5E7</accession>
<dbReference type="Gene3D" id="3.10.120.10">
    <property type="entry name" value="Cytochrome b5-like heme/steroid binding domain"/>
    <property type="match status" value="1"/>
</dbReference>
<dbReference type="RefSeq" id="XP_002953960.1">
    <property type="nucleotide sequence ID" value="XM_002953914.1"/>
</dbReference>
<dbReference type="InParanoid" id="D8U5E7"/>
<dbReference type="KEGG" id="vcn:VOLCADRAFT_64254"/>